<evidence type="ECO:0000313" key="12">
    <source>
        <dbReference type="Proteomes" id="UP000510821"/>
    </source>
</evidence>
<dbReference type="NCBIfam" id="NF005574">
    <property type="entry name" value="PRK07259.1"/>
    <property type="match status" value="1"/>
</dbReference>
<feature type="active site" description="Nucleophile" evidence="9">
    <location>
        <position position="116"/>
    </location>
</feature>
<keyword evidence="7 9" id="KW-0665">Pyrimidine biosynthesis</keyword>
<dbReference type="NCBIfam" id="TIGR01037">
    <property type="entry name" value="pyrD_sub1_fam"/>
    <property type="match status" value="1"/>
</dbReference>
<dbReference type="AlphaFoldDB" id="A0A7D6BMD5"/>
<dbReference type="InterPro" id="IPR013785">
    <property type="entry name" value="Aldolase_TIM"/>
</dbReference>
<name>A0A7D6BMD5_FERL1</name>
<feature type="binding site" evidence="9">
    <location>
        <position position="152"/>
    </location>
    <ligand>
        <name>FMN</name>
        <dbReference type="ChEBI" id="CHEBI:58210"/>
    </ligand>
</feature>
<feature type="binding site" evidence="9">
    <location>
        <begin position="253"/>
        <end position="254"/>
    </location>
    <ligand>
        <name>FMN</name>
        <dbReference type="ChEBI" id="CHEBI:58210"/>
    </ligand>
</feature>
<dbReference type="GO" id="GO:0044205">
    <property type="term" value="P:'de novo' UMP biosynthetic process"/>
    <property type="evidence" value="ECO:0007669"/>
    <property type="project" value="UniProtKB-UniRule"/>
</dbReference>
<proteinExistence type="inferred from homology"/>
<dbReference type="PROSITE" id="PS00911">
    <property type="entry name" value="DHODEHASE_1"/>
    <property type="match status" value="1"/>
</dbReference>
<dbReference type="InterPro" id="IPR005720">
    <property type="entry name" value="Dihydroorotate_DH_cat"/>
</dbReference>
<evidence type="ECO:0000256" key="4">
    <source>
        <dbReference type="ARBA" id="ARBA00022490"/>
    </source>
</evidence>
<keyword evidence="5 9" id="KW-0285">Flavoprotein</keyword>
<feature type="binding site" evidence="9">
    <location>
        <position position="33"/>
    </location>
    <ligand>
        <name>substrate</name>
    </ligand>
</feature>
<comment type="similarity">
    <text evidence="3 9">Belongs to the dihydroorotate dehydrogenase family. Type 1 subfamily.</text>
</comment>
<dbReference type="EC" id="1.3.-.-" evidence="9"/>
<dbReference type="PANTHER" id="PTHR48109">
    <property type="entry name" value="DIHYDROOROTATE DEHYDROGENASE (QUINONE), MITOCHONDRIAL-RELATED"/>
    <property type="match status" value="1"/>
</dbReference>
<evidence type="ECO:0000313" key="11">
    <source>
        <dbReference type="EMBL" id="QLJ53258.1"/>
    </source>
</evidence>
<accession>A0A7D6BMD5</accession>
<dbReference type="Gene3D" id="3.20.20.70">
    <property type="entry name" value="Aldolase class I"/>
    <property type="match status" value="1"/>
</dbReference>
<comment type="pathway">
    <text evidence="2 9">Pyrimidine metabolism; UMP biosynthesis via de novo pathway.</text>
</comment>
<dbReference type="InterPro" id="IPR012135">
    <property type="entry name" value="Dihydroorotate_DH_1_2"/>
</dbReference>
<evidence type="ECO:0000256" key="3">
    <source>
        <dbReference type="ARBA" id="ARBA00008008"/>
    </source>
</evidence>
<dbReference type="GO" id="GO:0006207">
    <property type="term" value="P:'de novo' pyrimidine nucleobase biosynthetic process"/>
    <property type="evidence" value="ECO:0007669"/>
    <property type="project" value="InterPro"/>
</dbReference>
<comment type="catalytic activity">
    <reaction evidence="9">
        <text>(S)-dihydroorotate + A = orotate + AH2</text>
        <dbReference type="Rhea" id="RHEA:18073"/>
        <dbReference type="ChEBI" id="CHEBI:13193"/>
        <dbReference type="ChEBI" id="CHEBI:17499"/>
        <dbReference type="ChEBI" id="CHEBI:30839"/>
        <dbReference type="ChEBI" id="CHEBI:30864"/>
    </reaction>
</comment>
<feature type="binding site" evidence="9">
    <location>
        <position position="205"/>
    </location>
    <ligand>
        <name>FMN</name>
        <dbReference type="ChEBI" id="CHEBI:58210"/>
    </ligand>
</feature>
<dbReference type="UniPathway" id="UPA00070"/>
<dbReference type="HAMAP" id="MF_00224">
    <property type="entry name" value="DHO_dh_type1"/>
    <property type="match status" value="1"/>
</dbReference>
<feature type="binding site" evidence="9">
    <location>
        <begin position="57"/>
        <end position="61"/>
    </location>
    <ligand>
        <name>substrate</name>
    </ligand>
</feature>
<comment type="subcellular location">
    <subcellularLocation>
        <location evidence="1 9">Cytoplasm</location>
    </subcellularLocation>
</comment>
<comment type="caution">
    <text evidence="9">Lacks conserved residue(s) required for the propagation of feature annotation.</text>
</comment>
<comment type="function">
    <text evidence="9">Catalyzes the conversion of dihydroorotate to orotate.</text>
</comment>
<dbReference type="SUPFAM" id="SSF51395">
    <property type="entry name" value="FMN-linked oxidoreductases"/>
    <property type="match status" value="1"/>
</dbReference>
<reference evidence="12" key="1">
    <citation type="submission" date="2020-07" db="EMBL/GenBank/DDBJ databases">
        <title>Metabolic diversity and evolutionary history of the archaeal phylum ###Micrarchaeota### uncovered from a freshwater lake metagenome.</title>
        <authorList>
            <person name="Kadnikov V.V."/>
            <person name="Savvichev A.S."/>
            <person name="Mardanov A.V."/>
            <person name="Beletsky A.V."/>
            <person name="Chupakov A.V."/>
            <person name="Kokryatskaya N.M."/>
            <person name="Pimenov N.V."/>
            <person name="Ravin N.V."/>
        </authorList>
    </citation>
    <scope>NUCLEOTIDE SEQUENCE [LARGE SCALE GENOMIC DNA]</scope>
</reference>
<feature type="binding site" evidence="9">
    <location>
        <begin position="33"/>
        <end position="34"/>
    </location>
    <ligand>
        <name>FMN</name>
        <dbReference type="ChEBI" id="CHEBI:58210"/>
    </ligand>
</feature>
<dbReference type="EMBL" id="CP058998">
    <property type="protein sequence ID" value="QLJ53258.1"/>
    <property type="molecule type" value="Genomic_DNA"/>
</dbReference>
<keyword evidence="6 9" id="KW-0288">FMN</keyword>
<gene>
    <name evidence="9" type="primary">pyrD</name>
    <name evidence="11" type="ORF">Sv326_1083</name>
</gene>
<dbReference type="PANTHER" id="PTHR48109:SF1">
    <property type="entry name" value="DIHYDROOROTATE DEHYDROGENASE (FUMARATE)"/>
    <property type="match status" value="1"/>
</dbReference>
<dbReference type="Pfam" id="PF01180">
    <property type="entry name" value="DHO_dh"/>
    <property type="match status" value="1"/>
</dbReference>
<dbReference type="InterPro" id="IPR033888">
    <property type="entry name" value="DHOD_1B"/>
</dbReference>
<organism evidence="11 12">
    <name type="scientific">Fermentimicrarchaeum limneticum</name>
    <dbReference type="NCBI Taxonomy" id="2795018"/>
    <lineage>
        <taxon>Archaea</taxon>
        <taxon>Candidatus Micrarchaeota</taxon>
        <taxon>Candidatus Fermentimicrarchaeales</taxon>
        <taxon>Candidatus Fermentimicrarchaeaceae</taxon>
        <taxon>Candidatus Fermentimicrarchaeum</taxon>
    </lineage>
</organism>
<evidence type="ECO:0000256" key="6">
    <source>
        <dbReference type="ARBA" id="ARBA00022643"/>
    </source>
</evidence>
<evidence type="ECO:0000256" key="9">
    <source>
        <dbReference type="HAMAP-Rule" id="MF_00224"/>
    </source>
</evidence>
<feature type="binding site" evidence="9">
    <location>
        <position position="113"/>
    </location>
    <ligand>
        <name>FMN</name>
        <dbReference type="ChEBI" id="CHEBI:58210"/>
    </ligand>
</feature>
<evidence type="ECO:0000256" key="5">
    <source>
        <dbReference type="ARBA" id="ARBA00022630"/>
    </source>
</evidence>
<protein>
    <recommendedName>
        <fullName evidence="9">Dihydroorotate dehydrogenase</fullName>
        <shortName evidence="9">DHOD</shortName>
        <shortName evidence="9">DHODase</shortName>
        <shortName evidence="9">DHOdehase</shortName>
        <ecNumber evidence="9">1.3.-.-</ecNumber>
    </recommendedName>
</protein>
<keyword evidence="8 9" id="KW-0560">Oxidoreductase</keyword>
<dbReference type="Proteomes" id="UP000510821">
    <property type="component" value="Chromosome"/>
</dbReference>
<feature type="binding site" evidence="9">
    <location>
        <position position="9"/>
    </location>
    <ligand>
        <name>FMN</name>
        <dbReference type="ChEBI" id="CHEBI:58210"/>
    </ligand>
</feature>
<dbReference type="GO" id="GO:0005737">
    <property type="term" value="C:cytoplasm"/>
    <property type="evidence" value="ECO:0007669"/>
    <property type="project" value="UniProtKB-SubCell"/>
</dbReference>
<feature type="binding site" evidence="9">
    <location>
        <begin position="231"/>
        <end position="232"/>
    </location>
    <ligand>
        <name>FMN</name>
        <dbReference type="ChEBI" id="CHEBI:58210"/>
    </ligand>
</feature>
<evidence type="ECO:0000256" key="2">
    <source>
        <dbReference type="ARBA" id="ARBA00004725"/>
    </source>
</evidence>
<dbReference type="GO" id="GO:0004152">
    <property type="term" value="F:dihydroorotate dehydrogenase activity"/>
    <property type="evidence" value="ECO:0007669"/>
    <property type="project" value="UniProtKB-UniRule"/>
</dbReference>
<keyword evidence="4 9" id="KW-0963">Cytoplasm</keyword>
<evidence type="ECO:0000256" key="8">
    <source>
        <dbReference type="ARBA" id="ARBA00023002"/>
    </source>
</evidence>
<dbReference type="KEGG" id="flt:Sv326_1083"/>
<dbReference type="InterPro" id="IPR050074">
    <property type="entry name" value="DHO_dehydrogenase"/>
</dbReference>
<feature type="domain" description="Dihydroorotate dehydrogenase catalytic" evidence="10">
    <location>
        <begin position="2"/>
        <end position="272"/>
    </location>
</feature>
<dbReference type="InterPro" id="IPR049622">
    <property type="entry name" value="Dihydroorotate_DH_I"/>
</dbReference>
<dbReference type="InterPro" id="IPR024920">
    <property type="entry name" value="Dihydroorotate_DH_1"/>
</dbReference>
<dbReference type="InterPro" id="IPR023359">
    <property type="entry name" value="Dihydro_DH_chainA_dom2"/>
</dbReference>
<dbReference type="PIRSF" id="PIRSF000164">
    <property type="entry name" value="DHO_oxidase"/>
    <property type="match status" value="1"/>
</dbReference>
<dbReference type="InterPro" id="IPR001295">
    <property type="entry name" value="Dihydroorotate_DH_CS"/>
</dbReference>
<evidence type="ECO:0000259" key="10">
    <source>
        <dbReference type="Pfam" id="PF01180"/>
    </source>
</evidence>
<feature type="binding site" evidence="9">
    <location>
        <position position="113"/>
    </location>
    <ligand>
        <name>substrate</name>
    </ligand>
</feature>
<sequence length="292" mass="30956">MRNPTVLSSGFLGVNVEMLKRVVQEGAGAVTFKSIGPKVKSGHRNPTVLAYEWGMINAVGLPSPGYKDMEGELARMKEVGAPVFVSIYGASVEEFREVAEAVAGYNPAVIELNVSCPNTKAEGMVFGCSEKHSAEVVAAVKDVAGKVPVMPKLTSQALDVGRVAKACEEAGADAIAAINTVGPGMLINIEAKKPVLDYKRGGISGPAIRPIAVRCVYDIYEVVDIPILGIGGVTEGRDVIELMQAGATAVGIGSGIYYRGIDVFKKVCEEMKIWMKENGYKDVKKLIGVAHE</sequence>
<evidence type="ECO:0000256" key="1">
    <source>
        <dbReference type="ARBA" id="ARBA00004496"/>
    </source>
</evidence>
<feature type="binding site" evidence="9">
    <location>
        <begin position="179"/>
        <end position="180"/>
    </location>
    <ligand>
        <name>substrate</name>
    </ligand>
</feature>
<comment type="cofactor">
    <cofactor evidence="9">
        <name>FMN</name>
        <dbReference type="ChEBI" id="CHEBI:58210"/>
    </cofactor>
    <text evidence="9">Binds 1 FMN per subunit.</text>
</comment>
<evidence type="ECO:0000256" key="7">
    <source>
        <dbReference type="ARBA" id="ARBA00022975"/>
    </source>
</evidence>
<feature type="binding site" evidence="9">
    <location>
        <position position="178"/>
    </location>
    <ligand>
        <name>FMN</name>
        <dbReference type="ChEBI" id="CHEBI:58210"/>
    </ligand>
</feature>
<dbReference type="CDD" id="cd04740">
    <property type="entry name" value="DHOD_1B_like"/>
    <property type="match status" value="1"/>
</dbReference>
<dbReference type="FunFam" id="3.20.20.70:FF:000027">
    <property type="entry name" value="Dihydropyrimidine dehydrogenase [NADP(+)]"/>
    <property type="match status" value="1"/>
</dbReference>
<dbReference type="Gene3D" id="2.30.26.10">
    <property type="entry name" value="Dihydroorotate Dehydrogenase A, chain A, domain 2"/>
    <property type="match status" value="1"/>
</dbReference>